<proteinExistence type="predicted"/>
<dbReference type="Proteomes" id="UP001299970">
    <property type="component" value="Unassembled WGS sequence"/>
</dbReference>
<evidence type="ECO:0000256" key="1">
    <source>
        <dbReference type="SAM" id="MobiDB-lite"/>
    </source>
</evidence>
<sequence>MTTTLDSPPPLPEPQHATCPAIRPRLRRMAYEPGPGASAAVATIPAPRPPQPEPAGPSAAELGEAHRTITRILRLALEVLDHRRPSAQLAGHVTASVLRYWRTAAQQRTVRSPARFARMRLCLPQPGVAEVAVACSIDGRVRAVAARFERADSAGTGWRCTALRLG</sequence>
<evidence type="ECO:0000313" key="3">
    <source>
        <dbReference type="Proteomes" id="UP001299970"/>
    </source>
</evidence>
<dbReference type="InterPro" id="IPR045596">
    <property type="entry name" value="DUF6459"/>
</dbReference>
<name>A0ABS9TKF5_9PSEU</name>
<reference evidence="2 3" key="1">
    <citation type="submission" date="2022-03" db="EMBL/GenBank/DDBJ databases">
        <title>Pseudonocardia alaer sp. nov., a novel actinomycete isolated from reed forest soil.</title>
        <authorList>
            <person name="Wang L."/>
        </authorList>
    </citation>
    <scope>NUCLEOTIDE SEQUENCE [LARGE SCALE GENOMIC DNA]</scope>
    <source>
        <strain evidence="2 3">Y-16303</strain>
    </source>
</reference>
<comment type="caution">
    <text evidence="2">The sequence shown here is derived from an EMBL/GenBank/DDBJ whole genome shotgun (WGS) entry which is preliminary data.</text>
</comment>
<protein>
    <submittedName>
        <fullName evidence="2">Rv3235 family protein</fullName>
    </submittedName>
</protein>
<feature type="compositionally biased region" description="Pro residues" evidence="1">
    <location>
        <begin position="46"/>
        <end position="55"/>
    </location>
</feature>
<evidence type="ECO:0000313" key="2">
    <source>
        <dbReference type="EMBL" id="MCH6169005.1"/>
    </source>
</evidence>
<gene>
    <name evidence="2" type="ORF">MMF94_25200</name>
</gene>
<dbReference type="RefSeq" id="WP_241039649.1">
    <property type="nucleotide sequence ID" value="NZ_BAAAJF010000040.1"/>
</dbReference>
<accession>A0ABS9TKF5</accession>
<organism evidence="2 3">
    <name type="scientific">Pseudonocardia alaniniphila</name>
    <dbReference type="NCBI Taxonomy" id="75291"/>
    <lineage>
        <taxon>Bacteria</taxon>
        <taxon>Bacillati</taxon>
        <taxon>Actinomycetota</taxon>
        <taxon>Actinomycetes</taxon>
        <taxon>Pseudonocardiales</taxon>
        <taxon>Pseudonocardiaceae</taxon>
        <taxon>Pseudonocardia</taxon>
    </lineage>
</organism>
<feature type="region of interest" description="Disordered" evidence="1">
    <location>
        <begin position="1"/>
        <end position="59"/>
    </location>
</feature>
<dbReference type="Pfam" id="PF20060">
    <property type="entry name" value="DUF6459"/>
    <property type="match status" value="1"/>
</dbReference>
<dbReference type="EMBL" id="JAKXMK010000023">
    <property type="protein sequence ID" value="MCH6169005.1"/>
    <property type="molecule type" value="Genomic_DNA"/>
</dbReference>
<keyword evidence="3" id="KW-1185">Reference proteome</keyword>